<feature type="compositionally biased region" description="Low complexity" evidence="1">
    <location>
        <begin position="145"/>
        <end position="157"/>
    </location>
</feature>
<dbReference type="CDD" id="cd07043">
    <property type="entry name" value="STAS_anti-anti-sigma_factors"/>
    <property type="match status" value="1"/>
</dbReference>
<accession>A0A2N0AIJ3</accession>
<name>A0A2N0AIJ3_9LEPT</name>
<dbReference type="RefSeq" id="WP_100744654.1">
    <property type="nucleotide sequence ID" value="NZ_NPDW01000002.1"/>
</dbReference>
<organism evidence="3 4">
    <name type="scientific">Leptospira harrisiae</name>
    <dbReference type="NCBI Taxonomy" id="2023189"/>
    <lineage>
        <taxon>Bacteria</taxon>
        <taxon>Pseudomonadati</taxon>
        <taxon>Spirochaetota</taxon>
        <taxon>Spirochaetia</taxon>
        <taxon>Leptospirales</taxon>
        <taxon>Leptospiraceae</taxon>
        <taxon>Leptospira</taxon>
    </lineage>
</organism>
<reference evidence="3 4" key="1">
    <citation type="submission" date="2017-07" db="EMBL/GenBank/DDBJ databases">
        <title>Leptospira spp. isolated from tropical soils.</title>
        <authorList>
            <person name="Thibeaux R."/>
            <person name="Iraola G."/>
            <person name="Ferres I."/>
            <person name="Bierque E."/>
            <person name="Girault D."/>
            <person name="Soupe-Gilbert M.-E."/>
            <person name="Picardeau M."/>
            <person name="Goarant C."/>
        </authorList>
    </citation>
    <scope>NUCLEOTIDE SEQUENCE [LARGE SCALE GENOMIC DNA]</scope>
    <source>
        <strain evidence="3 4">FH2-B-A1</strain>
    </source>
</reference>
<dbReference type="Proteomes" id="UP000232145">
    <property type="component" value="Unassembled WGS sequence"/>
</dbReference>
<dbReference type="PANTHER" id="PTHR33495:SF2">
    <property type="entry name" value="ANTI-SIGMA FACTOR ANTAGONIST TM_1081-RELATED"/>
    <property type="match status" value="1"/>
</dbReference>
<sequence length="287" mass="32592">MEPKDKVFSIQLKGGLDGTSAEDFYRYFESQLNKGYRKFLFQFGALDFITSNGISILVKIHKQTKKMGAVYAIYGVKQEVEDVLGLVGLFDQLPIFRDHTQAEGFLLQAELRRPEPTEPKSSDTEPKTSPSSLKDENRIRFYFTGKSKGSDSSIGSKEPVSQLESISEVEENPNTPEKSSSPMESLLEEKLNSLRLEIKDTLNHELERRFAVYKTNPEIQEKPITIPSYIQSKTKQLEAVERIIQCEVCGTRLRIHKFGKHECPGCSTQFQMSPSGSIRFLEKLNPI</sequence>
<dbReference type="OrthoDB" id="345543at2"/>
<evidence type="ECO:0000313" key="4">
    <source>
        <dbReference type="Proteomes" id="UP000232145"/>
    </source>
</evidence>
<feature type="compositionally biased region" description="Basic and acidic residues" evidence="1">
    <location>
        <begin position="110"/>
        <end position="126"/>
    </location>
</feature>
<dbReference type="PANTHER" id="PTHR33495">
    <property type="entry name" value="ANTI-SIGMA FACTOR ANTAGONIST TM_1081-RELATED-RELATED"/>
    <property type="match status" value="1"/>
</dbReference>
<evidence type="ECO:0000256" key="1">
    <source>
        <dbReference type="SAM" id="MobiDB-lite"/>
    </source>
</evidence>
<feature type="region of interest" description="Disordered" evidence="1">
    <location>
        <begin position="108"/>
        <end position="185"/>
    </location>
</feature>
<feature type="domain" description="STAS" evidence="2">
    <location>
        <begin position="1"/>
        <end position="106"/>
    </location>
</feature>
<proteinExistence type="predicted"/>
<dbReference type="InterPro" id="IPR002645">
    <property type="entry name" value="STAS_dom"/>
</dbReference>
<dbReference type="Gene3D" id="3.30.750.24">
    <property type="entry name" value="STAS domain"/>
    <property type="match status" value="1"/>
</dbReference>
<feature type="compositionally biased region" description="Polar residues" evidence="1">
    <location>
        <begin position="172"/>
        <end position="183"/>
    </location>
</feature>
<dbReference type="GO" id="GO:0043856">
    <property type="term" value="F:anti-sigma factor antagonist activity"/>
    <property type="evidence" value="ECO:0007669"/>
    <property type="project" value="TreeGrafter"/>
</dbReference>
<gene>
    <name evidence="3" type="ORF">CH364_11960</name>
</gene>
<keyword evidence="4" id="KW-1185">Reference proteome</keyword>
<comment type="caution">
    <text evidence="3">The sequence shown here is derived from an EMBL/GenBank/DDBJ whole genome shotgun (WGS) entry which is preliminary data.</text>
</comment>
<dbReference type="Pfam" id="PF01740">
    <property type="entry name" value="STAS"/>
    <property type="match status" value="1"/>
</dbReference>
<evidence type="ECO:0000259" key="2">
    <source>
        <dbReference type="PROSITE" id="PS50801"/>
    </source>
</evidence>
<evidence type="ECO:0000313" key="3">
    <source>
        <dbReference type="EMBL" id="PJZ84061.1"/>
    </source>
</evidence>
<dbReference type="PROSITE" id="PS50801">
    <property type="entry name" value="STAS"/>
    <property type="match status" value="1"/>
</dbReference>
<dbReference type="InterPro" id="IPR036513">
    <property type="entry name" value="STAS_dom_sf"/>
</dbReference>
<dbReference type="SUPFAM" id="SSF52091">
    <property type="entry name" value="SpoIIaa-like"/>
    <property type="match status" value="1"/>
</dbReference>
<dbReference type="AlphaFoldDB" id="A0A2N0AIJ3"/>
<protein>
    <submittedName>
        <fullName evidence="3">Anti-anti-sigma factor</fullName>
    </submittedName>
</protein>
<dbReference type="EMBL" id="NPDX01000003">
    <property type="protein sequence ID" value="PJZ84061.1"/>
    <property type="molecule type" value="Genomic_DNA"/>
</dbReference>